<keyword evidence="10" id="KW-0560">Oxidoreductase</keyword>
<evidence type="ECO:0000256" key="6">
    <source>
        <dbReference type="ARBA" id="ARBA00022989"/>
    </source>
</evidence>
<keyword evidence="8" id="KW-0472">Membrane</keyword>
<comment type="catalytic activity">
    <reaction evidence="9 10">
        <text>a long-chain fatty acyl-CoA + 2 NADPH + 2 H(+) = a long-chain primary fatty alcohol + 2 NADP(+) + CoA</text>
        <dbReference type="Rhea" id="RHEA:52716"/>
        <dbReference type="ChEBI" id="CHEBI:15378"/>
        <dbReference type="ChEBI" id="CHEBI:57287"/>
        <dbReference type="ChEBI" id="CHEBI:57783"/>
        <dbReference type="ChEBI" id="CHEBI:58349"/>
        <dbReference type="ChEBI" id="CHEBI:77396"/>
        <dbReference type="ChEBI" id="CHEBI:83139"/>
        <dbReference type="EC" id="1.2.1.84"/>
    </reaction>
</comment>
<dbReference type="AlphaFoldDB" id="A0AAV7XPI8"/>
<evidence type="ECO:0000256" key="2">
    <source>
        <dbReference type="ARBA" id="ARBA00005928"/>
    </source>
</evidence>
<dbReference type="CDD" id="cd09071">
    <property type="entry name" value="FAR_C"/>
    <property type="match status" value="1"/>
</dbReference>
<evidence type="ECO:0000313" key="14">
    <source>
        <dbReference type="Proteomes" id="UP001075354"/>
    </source>
</evidence>
<dbReference type="SUPFAM" id="SSF51735">
    <property type="entry name" value="NAD(P)-binding Rossmann-fold domains"/>
    <property type="match status" value="1"/>
</dbReference>
<evidence type="ECO:0000256" key="7">
    <source>
        <dbReference type="ARBA" id="ARBA00023098"/>
    </source>
</evidence>
<comment type="function">
    <text evidence="10">Catalyzes the reduction of fatty acyl-CoA to fatty alcohols.</text>
</comment>
<dbReference type="Proteomes" id="UP001075354">
    <property type="component" value="Chromosome 7"/>
</dbReference>
<dbReference type="GO" id="GO:0016020">
    <property type="term" value="C:membrane"/>
    <property type="evidence" value="ECO:0007669"/>
    <property type="project" value="UniProtKB-SubCell"/>
</dbReference>
<evidence type="ECO:0000256" key="5">
    <source>
        <dbReference type="ARBA" id="ARBA00022857"/>
    </source>
</evidence>
<dbReference type="GO" id="GO:0080019">
    <property type="term" value="F:alcohol-forming very long-chain fatty acyl-CoA reductase activity"/>
    <property type="evidence" value="ECO:0007669"/>
    <property type="project" value="InterPro"/>
</dbReference>
<keyword evidence="6" id="KW-1133">Transmembrane helix</keyword>
<dbReference type="PANTHER" id="PTHR11011">
    <property type="entry name" value="MALE STERILITY PROTEIN 2-RELATED"/>
    <property type="match status" value="1"/>
</dbReference>
<keyword evidence="7 10" id="KW-0443">Lipid metabolism</keyword>
<evidence type="ECO:0000256" key="4">
    <source>
        <dbReference type="ARBA" id="ARBA00022692"/>
    </source>
</evidence>
<evidence type="ECO:0000256" key="3">
    <source>
        <dbReference type="ARBA" id="ARBA00022516"/>
    </source>
</evidence>
<dbReference type="PANTHER" id="PTHR11011:SF116">
    <property type="entry name" value="FATTY ACYL-COA REDUCTASE CG5065-RELATED"/>
    <property type="match status" value="1"/>
</dbReference>
<keyword evidence="4" id="KW-0812">Transmembrane</keyword>
<dbReference type="Pfam" id="PF07993">
    <property type="entry name" value="NAD_binding_4"/>
    <property type="match status" value="1"/>
</dbReference>
<dbReference type="InterPro" id="IPR026055">
    <property type="entry name" value="FAR"/>
</dbReference>
<dbReference type="Gene3D" id="3.40.50.720">
    <property type="entry name" value="NAD(P)-binding Rossmann-like Domain"/>
    <property type="match status" value="1"/>
</dbReference>
<name>A0AAV7XPI8_9NEOP</name>
<keyword evidence="5 10" id="KW-0521">NADP</keyword>
<dbReference type="EC" id="1.2.1.84" evidence="10"/>
<dbReference type="CDD" id="cd05236">
    <property type="entry name" value="FAR-N_SDR_e"/>
    <property type="match status" value="1"/>
</dbReference>
<evidence type="ECO:0000256" key="1">
    <source>
        <dbReference type="ARBA" id="ARBA00004141"/>
    </source>
</evidence>
<feature type="domain" description="Thioester reductase (TE)" evidence="12">
    <location>
        <begin position="57"/>
        <end position="326"/>
    </location>
</feature>
<protein>
    <recommendedName>
        <fullName evidence="10">Fatty acyl-CoA reductase</fullName>
        <ecNumber evidence="10">1.2.1.84</ecNumber>
    </recommendedName>
</protein>
<comment type="similarity">
    <text evidence="2 10">Belongs to the fatty acyl-CoA reductase family.</text>
</comment>
<dbReference type="InterPro" id="IPR033640">
    <property type="entry name" value="FAR_C"/>
</dbReference>
<dbReference type="GO" id="GO:0102965">
    <property type="term" value="F:alcohol-forming long-chain fatty acyl-CoA reductase activity"/>
    <property type="evidence" value="ECO:0007669"/>
    <property type="project" value="UniProtKB-EC"/>
</dbReference>
<keyword evidence="14" id="KW-1185">Reference proteome</keyword>
<accession>A0AAV7XPI8</accession>
<evidence type="ECO:0000256" key="9">
    <source>
        <dbReference type="ARBA" id="ARBA00052530"/>
    </source>
</evidence>
<evidence type="ECO:0000256" key="8">
    <source>
        <dbReference type="ARBA" id="ARBA00023136"/>
    </source>
</evidence>
<dbReference type="InterPro" id="IPR036291">
    <property type="entry name" value="NAD(P)-bd_dom_sf"/>
</dbReference>
<evidence type="ECO:0000259" key="11">
    <source>
        <dbReference type="Pfam" id="PF03015"/>
    </source>
</evidence>
<dbReference type="FunFam" id="3.40.50.720:FF:000143">
    <property type="entry name" value="Fatty acyl-CoA reductase"/>
    <property type="match status" value="1"/>
</dbReference>
<proteinExistence type="inferred from homology"/>
<sequence>MRGSQRGGVRGVGLTASSSLQQLPDRAAAETAAAHPHVDVGHPGEVARFYRGRSILVTGATGYMGKVLVEKLLRECPDVAAIYVLLRPAGGHQVGERLRELLDTPVFETVRRRHPQSLSKLVAVHGDAASPGLGLSPSDRVRLTEAVSVVFHLAASVRFNEHLRAAFDVNVRGTQAVLQLCRGMSRLAALVHVSTAFCNCTRDRVEEAVYPPPMPAAELQRLLDGMDDKQVEEVTPGLLGGLPNTYTFTKAVAEALVVDEAKGLPVVIVRPSIVVPAWREPSPGWVDSLNGPLGPWVAIGQGTLRCVFGDGAKVADLVPVDVCINLALAAAWHRHALPEVAQGRPNPGVMVYHSVSGATNPVTWGAVTAKWVDAVRERPYARALMYPTASFTRSRLYHRLCTSAGVVLPAHLLDIVGRLKGEKFKGLAARISRQNRAMRPFDFFTSHEWAFPDDNARSLWSRMGAADRAAFPFGLGELDWGEYVKVVLDGTKRFILKEGRQDPQTQSAVRARLESFCLRMYMFHRLLTLLSLPLPVAILAARPLFSKL</sequence>
<comment type="caution">
    <text evidence="13">The sequence shown here is derived from an EMBL/GenBank/DDBJ whole genome shotgun (WGS) entry which is preliminary data.</text>
</comment>
<gene>
    <name evidence="13" type="ORF">ONE63_009491</name>
</gene>
<feature type="domain" description="Fatty acyl-CoA reductase C-terminal" evidence="11">
    <location>
        <begin position="407"/>
        <end position="498"/>
    </location>
</feature>
<evidence type="ECO:0000256" key="10">
    <source>
        <dbReference type="RuleBase" id="RU363097"/>
    </source>
</evidence>
<dbReference type="GO" id="GO:0035336">
    <property type="term" value="P:long-chain fatty-acyl-CoA metabolic process"/>
    <property type="evidence" value="ECO:0007669"/>
    <property type="project" value="TreeGrafter"/>
</dbReference>
<comment type="subcellular location">
    <subcellularLocation>
        <location evidence="1">Membrane</location>
        <topology evidence="1">Multi-pass membrane protein</topology>
    </subcellularLocation>
</comment>
<dbReference type="InterPro" id="IPR013120">
    <property type="entry name" value="FAR_NAD-bd"/>
</dbReference>
<evidence type="ECO:0000313" key="13">
    <source>
        <dbReference type="EMBL" id="KAJ1526342.1"/>
    </source>
</evidence>
<dbReference type="Pfam" id="PF03015">
    <property type="entry name" value="Sterile"/>
    <property type="match status" value="1"/>
</dbReference>
<dbReference type="EMBL" id="JAPTSV010000007">
    <property type="protein sequence ID" value="KAJ1526342.1"/>
    <property type="molecule type" value="Genomic_DNA"/>
</dbReference>
<dbReference type="GO" id="GO:0005777">
    <property type="term" value="C:peroxisome"/>
    <property type="evidence" value="ECO:0007669"/>
    <property type="project" value="TreeGrafter"/>
</dbReference>
<keyword evidence="3 10" id="KW-0444">Lipid biosynthesis</keyword>
<reference evidence="13" key="1">
    <citation type="submission" date="2022-12" db="EMBL/GenBank/DDBJ databases">
        <title>Chromosome-level genome assembly of the bean flower thrips Megalurothrips usitatus.</title>
        <authorList>
            <person name="Ma L."/>
            <person name="Liu Q."/>
            <person name="Li H."/>
            <person name="Cai W."/>
        </authorList>
    </citation>
    <scope>NUCLEOTIDE SEQUENCE</scope>
    <source>
        <strain evidence="13">Cailab_2022a</strain>
    </source>
</reference>
<organism evidence="13 14">
    <name type="scientific">Megalurothrips usitatus</name>
    <name type="common">bean blossom thrips</name>
    <dbReference type="NCBI Taxonomy" id="439358"/>
    <lineage>
        <taxon>Eukaryota</taxon>
        <taxon>Metazoa</taxon>
        <taxon>Ecdysozoa</taxon>
        <taxon>Arthropoda</taxon>
        <taxon>Hexapoda</taxon>
        <taxon>Insecta</taxon>
        <taxon>Pterygota</taxon>
        <taxon>Neoptera</taxon>
        <taxon>Paraneoptera</taxon>
        <taxon>Thysanoptera</taxon>
        <taxon>Terebrantia</taxon>
        <taxon>Thripoidea</taxon>
        <taxon>Thripidae</taxon>
        <taxon>Megalurothrips</taxon>
    </lineage>
</organism>
<evidence type="ECO:0000259" key="12">
    <source>
        <dbReference type="Pfam" id="PF07993"/>
    </source>
</evidence>